<comment type="caution">
    <text evidence="1">The sequence shown here is derived from an EMBL/GenBank/DDBJ whole genome shotgun (WGS) entry which is preliminary data.</text>
</comment>
<sequence>MTQNTPTIYQRLEKLEGELQKLTNTVYALKVTDIQNYDKNFEELSVSAALRAERIACQMRNLVCPALSPNQAAYLPKAADAQGMRIAEQ</sequence>
<name>K1VAT1_9ZZZZ</name>
<evidence type="ECO:0000313" key="1">
    <source>
        <dbReference type="EMBL" id="EKC81041.1"/>
    </source>
</evidence>
<dbReference type="EMBL" id="AJWY01000533">
    <property type="protein sequence ID" value="EKC81041.1"/>
    <property type="molecule type" value="Genomic_DNA"/>
</dbReference>
<gene>
    <name evidence="1" type="ORF">LEA_00757</name>
</gene>
<feature type="non-terminal residue" evidence="1">
    <location>
        <position position="89"/>
    </location>
</feature>
<dbReference type="AlphaFoldDB" id="K1VAT1"/>
<reference evidence="1" key="1">
    <citation type="journal article" date="2013" name="Environ. Microbiol.">
        <title>Microbiota from the distal guts of lean and obese adolescents exhibit partial functional redundancy besides clear differences in community structure.</title>
        <authorList>
            <person name="Ferrer M."/>
            <person name="Ruiz A."/>
            <person name="Lanza F."/>
            <person name="Haange S.B."/>
            <person name="Oberbach A."/>
            <person name="Till H."/>
            <person name="Bargiela R."/>
            <person name="Campoy C."/>
            <person name="Segura M.T."/>
            <person name="Richter M."/>
            <person name="von Bergen M."/>
            <person name="Seifert J."/>
            <person name="Suarez A."/>
        </authorList>
    </citation>
    <scope>NUCLEOTIDE SEQUENCE</scope>
</reference>
<organism evidence="1">
    <name type="scientific">human gut metagenome</name>
    <dbReference type="NCBI Taxonomy" id="408170"/>
    <lineage>
        <taxon>unclassified sequences</taxon>
        <taxon>metagenomes</taxon>
        <taxon>organismal metagenomes</taxon>
    </lineage>
</organism>
<dbReference type="InterPro" id="IPR046082">
    <property type="entry name" value="DUF6100"/>
</dbReference>
<proteinExistence type="predicted"/>
<protein>
    <submittedName>
        <fullName evidence="1">Uncharacterized protein</fullName>
    </submittedName>
</protein>
<dbReference type="Pfam" id="PF19595">
    <property type="entry name" value="DUF6100"/>
    <property type="match status" value="1"/>
</dbReference>
<accession>K1VAT1</accession>